<dbReference type="Proteomes" id="UP001169719">
    <property type="component" value="Unassembled WGS sequence"/>
</dbReference>
<comment type="caution">
    <text evidence="2">The sequence shown here is derived from an EMBL/GenBank/DDBJ whole genome shotgun (WGS) entry which is preliminary data.</text>
</comment>
<gene>
    <name evidence="2" type="ORF">QWJ08_18710</name>
</gene>
<accession>A0ABT7Y6L3</accession>
<evidence type="ECO:0000313" key="2">
    <source>
        <dbReference type="EMBL" id="MDN2483379.1"/>
    </source>
</evidence>
<proteinExistence type="predicted"/>
<reference evidence="2" key="1">
    <citation type="submission" date="2024-05" db="EMBL/GenBank/DDBJ databases">
        <title>Genome Sequences of Four Agar- Degrading Marine Bacteria.</title>
        <authorList>
            <person name="Phillips E.K."/>
            <person name="Shaffer J.C."/>
            <person name="Henson M.W."/>
            <person name="Temperton B."/>
            <person name="Thrash C.J."/>
            <person name="Martin M.O."/>
        </authorList>
    </citation>
    <scope>NUCLEOTIDE SEQUENCE</scope>
    <source>
        <strain evidence="2">EKP203</strain>
    </source>
</reference>
<dbReference type="EMBL" id="JAUEOZ010000002">
    <property type="protein sequence ID" value="MDN2483379.1"/>
    <property type="molecule type" value="Genomic_DNA"/>
</dbReference>
<evidence type="ECO:0000256" key="1">
    <source>
        <dbReference type="SAM" id="SignalP"/>
    </source>
</evidence>
<keyword evidence="1" id="KW-0732">Signal</keyword>
<feature type="signal peptide" evidence="1">
    <location>
        <begin position="1"/>
        <end position="19"/>
    </location>
</feature>
<feature type="chain" id="PRO_5047335047" evidence="1">
    <location>
        <begin position="20"/>
        <end position="143"/>
    </location>
</feature>
<protein>
    <submittedName>
        <fullName evidence="2">Uncharacterized protein</fullName>
    </submittedName>
</protein>
<sequence>MKILIPAALIAVTSLTANAANFDHKEMLEVNQALSTMVGEHDGATTITKASAVHNDSTVTMIVDLDLDRNAVRALSGQDLDSFSTSALESLGNEIGYAMCEEGEVGRLGAFVTSDNIDDFEVAMSLTVDKGANELFYQVLKCD</sequence>
<dbReference type="RefSeq" id="WP_289963440.1">
    <property type="nucleotide sequence ID" value="NZ_JAUEOZ010000002.1"/>
</dbReference>
<organism evidence="2 3">
    <name type="scientific">Vibrio agarivorans</name>
    <dbReference type="NCBI Taxonomy" id="153622"/>
    <lineage>
        <taxon>Bacteria</taxon>
        <taxon>Pseudomonadati</taxon>
        <taxon>Pseudomonadota</taxon>
        <taxon>Gammaproteobacteria</taxon>
        <taxon>Vibrionales</taxon>
        <taxon>Vibrionaceae</taxon>
        <taxon>Vibrio</taxon>
    </lineage>
</organism>
<keyword evidence="3" id="KW-1185">Reference proteome</keyword>
<name>A0ABT7Y6L3_9VIBR</name>
<evidence type="ECO:0000313" key="3">
    <source>
        <dbReference type="Proteomes" id="UP001169719"/>
    </source>
</evidence>